<evidence type="ECO:0000313" key="1">
    <source>
        <dbReference type="EMBL" id="NYB76117.1"/>
    </source>
</evidence>
<organism evidence="1 2">
    <name type="scientific">Sedimentibacter hydroxybenzoicus DSM 7310</name>
    <dbReference type="NCBI Taxonomy" id="1123245"/>
    <lineage>
        <taxon>Bacteria</taxon>
        <taxon>Bacillati</taxon>
        <taxon>Bacillota</taxon>
        <taxon>Tissierellia</taxon>
        <taxon>Sedimentibacter</taxon>
    </lineage>
</organism>
<keyword evidence="2" id="KW-1185">Reference proteome</keyword>
<sequence>MIKLNQKQRIILQHIDGMSNRSIAGEELKSSFTATTKFDLSVYRLPMRN</sequence>
<reference evidence="1" key="1">
    <citation type="submission" date="2020-07" db="EMBL/GenBank/DDBJ databases">
        <title>Genomic analysis of a strain of Sedimentibacter Hydroxybenzoicus DSM7310.</title>
        <authorList>
            <person name="Ma S."/>
        </authorList>
    </citation>
    <scope>NUCLEOTIDE SEQUENCE</scope>
    <source>
        <strain evidence="1">DSM 7310</strain>
    </source>
</reference>
<dbReference type="Proteomes" id="UP000611629">
    <property type="component" value="Unassembled WGS sequence"/>
</dbReference>
<comment type="caution">
    <text evidence="1">The sequence shown here is derived from an EMBL/GenBank/DDBJ whole genome shotgun (WGS) entry which is preliminary data.</text>
</comment>
<evidence type="ECO:0000313" key="2">
    <source>
        <dbReference type="Proteomes" id="UP000611629"/>
    </source>
</evidence>
<dbReference type="AlphaFoldDB" id="A0A974GXY9"/>
<accession>A0A974GXY9</accession>
<gene>
    <name evidence="1" type="ORF">HZF24_18375</name>
</gene>
<name>A0A974GXY9_SEDHY</name>
<dbReference type="EMBL" id="JACBNQ010000044">
    <property type="protein sequence ID" value="NYB76117.1"/>
    <property type="molecule type" value="Genomic_DNA"/>
</dbReference>
<dbReference type="RefSeq" id="WP_179239836.1">
    <property type="nucleotide sequence ID" value="NZ_JACBNQ010000044.1"/>
</dbReference>
<protein>
    <submittedName>
        <fullName evidence="1">Uncharacterized protein</fullName>
    </submittedName>
</protein>
<proteinExistence type="predicted"/>